<dbReference type="EMBL" id="CP037867">
    <property type="protein sequence ID" value="QBM29533.1"/>
    <property type="molecule type" value="Genomic_DNA"/>
</dbReference>
<reference evidence="4 5" key="1">
    <citation type="submission" date="2019-03" db="EMBL/GenBank/DDBJ databases">
        <authorList>
            <person name="Sebastian G."/>
            <person name="Baumann P."/>
            <person name="Ruckert C."/>
            <person name="Kalinowski J."/>
            <person name="Nebel B."/>
            <person name="Takors R."/>
            <person name="Blombach B."/>
        </authorList>
    </citation>
    <scope>NUCLEOTIDE SEQUENCE [LARGE SCALE GENOMIC DNA]</scope>
    <source>
        <strain evidence="4 5">DSM 1084</strain>
    </source>
</reference>
<dbReference type="SUPFAM" id="SSF56281">
    <property type="entry name" value="Metallo-hydrolase/oxidoreductase"/>
    <property type="match status" value="1"/>
</dbReference>
<organism evidence="4 5">
    <name type="scientific">Hydrogenophaga pseudoflava</name>
    <name type="common">Pseudomonas carboxydoflava</name>
    <dbReference type="NCBI Taxonomy" id="47421"/>
    <lineage>
        <taxon>Bacteria</taxon>
        <taxon>Pseudomonadati</taxon>
        <taxon>Pseudomonadota</taxon>
        <taxon>Betaproteobacteria</taxon>
        <taxon>Burkholderiales</taxon>
        <taxon>Comamonadaceae</taxon>
        <taxon>Hydrogenophaga</taxon>
    </lineage>
</organism>
<dbReference type="Proteomes" id="UP000293912">
    <property type="component" value="Chromosome"/>
</dbReference>
<dbReference type="InterPro" id="IPR006311">
    <property type="entry name" value="TAT_signal"/>
</dbReference>
<dbReference type="Pfam" id="PF00753">
    <property type="entry name" value="Lactamase_B"/>
    <property type="match status" value="1"/>
</dbReference>
<dbReference type="PROSITE" id="PS51318">
    <property type="entry name" value="TAT"/>
    <property type="match status" value="1"/>
</dbReference>
<keyword evidence="5" id="KW-1185">Reference proteome</keyword>
<feature type="domain" description="Metallo-beta-lactamase" evidence="3">
    <location>
        <begin position="93"/>
        <end position="282"/>
    </location>
</feature>
<dbReference type="SMART" id="SM00849">
    <property type="entry name" value="Lactamase_B"/>
    <property type="match status" value="1"/>
</dbReference>
<evidence type="ECO:0000256" key="1">
    <source>
        <dbReference type="ARBA" id="ARBA00005250"/>
    </source>
</evidence>
<feature type="region of interest" description="Disordered" evidence="2">
    <location>
        <begin position="1"/>
        <end position="21"/>
    </location>
</feature>
<protein>
    <submittedName>
        <fullName evidence="4">Metallo-beta-lactamase superfamily protein</fullName>
    </submittedName>
</protein>
<evidence type="ECO:0000313" key="4">
    <source>
        <dbReference type="EMBL" id="QBM29533.1"/>
    </source>
</evidence>
<dbReference type="KEGG" id="hpse:HPF_17695"/>
<comment type="similarity">
    <text evidence="1">Belongs to the metallo-beta-lactamase superfamily. Class-B beta-lactamase family.</text>
</comment>
<dbReference type="PANTHER" id="PTHR42951">
    <property type="entry name" value="METALLO-BETA-LACTAMASE DOMAIN-CONTAINING"/>
    <property type="match status" value="1"/>
</dbReference>
<dbReference type="InterPro" id="IPR050855">
    <property type="entry name" value="NDM-1-like"/>
</dbReference>
<dbReference type="GO" id="GO:0017001">
    <property type="term" value="P:antibiotic catabolic process"/>
    <property type="evidence" value="ECO:0007669"/>
    <property type="project" value="UniProtKB-ARBA"/>
</dbReference>
<proteinExistence type="inferred from homology"/>
<accession>A0A4V1ABY0</accession>
<dbReference type="RefSeq" id="WP_133157386.1">
    <property type="nucleotide sequence ID" value="NZ_CP037867.1"/>
</dbReference>
<evidence type="ECO:0000256" key="2">
    <source>
        <dbReference type="SAM" id="MobiDB-lite"/>
    </source>
</evidence>
<evidence type="ECO:0000313" key="5">
    <source>
        <dbReference type="Proteomes" id="UP000293912"/>
    </source>
</evidence>
<dbReference type="InterPro" id="IPR036866">
    <property type="entry name" value="RibonucZ/Hydroxyglut_hydro"/>
</dbReference>
<dbReference type="CDD" id="cd16282">
    <property type="entry name" value="metallo-hydrolase-like_MBL-fold"/>
    <property type="match status" value="1"/>
</dbReference>
<name>A0A4V1ABY0_HYDPS</name>
<sequence length="357" mass="39166">MPSRIPTRRSPVPGAPSGAANESRRHWLRAAAGLGAAGLGLALVPEVRVFAQQVQEFIEGPPVPDVKPEQLSPHVWMVYAKEGFPTQENQGLMASVIFVVTQKGVVVLDSGASLQIGQMAIRMIRTVTPKPVIAVFNSHYHGDHWLGNHAFADAYGKDLPIHALAYTREQIAGQEGNLWRSLMERWTNQATLGTKVVAPNQTVEHGQVFDYGDVQIRLHHYGRAHTPSDLCFEVVQDKLTYVGDIAMANRIANIDDGSYPGTFKYYEALRSAAGDQLWVPGHGRGSKDLLDTYGTFMRGIWEPCVQAVKDGIPLDGAKALVMKDPRVASRAKTMDGFDSNIGKYTSLAYLEAEKEAF</sequence>
<dbReference type="AlphaFoldDB" id="A0A4V1ABY0"/>
<dbReference type="Gene3D" id="3.60.15.10">
    <property type="entry name" value="Ribonuclease Z/Hydroxyacylglutathione hydrolase-like"/>
    <property type="match status" value="1"/>
</dbReference>
<gene>
    <name evidence="4" type="ORF">HPF_17695</name>
</gene>
<evidence type="ECO:0000259" key="3">
    <source>
        <dbReference type="SMART" id="SM00849"/>
    </source>
</evidence>
<dbReference type="PANTHER" id="PTHR42951:SF4">
    <property type="entry name" value="ACYL-COENZYME A THIOESTERASE MBLAC2"/>
    <property type="match status" value="1"/>
</dbReference>
<dbReference type="InterPro" id="IPR001279">
    <property type="entry name" value="Metallo-B-lactamas"/>
</dbReference>